<protein>
    <submittedName>
        <fullName evidence="6">Transmembrane-like protein</fullName>
    </submittedName>
</protein>
<keyword evidence="7" id="KW-1185">Reference proteome</keyword>
<keyword evidence="3 6" id="KW-0812">Transmembrane</keyword>
<sequence length="348" mass="40654">LHRSDEMFYLTCANNTFFLLHPWFDFQSFTYWYSKRMRMIPGSVVGNTFGDVRLADYADASLTSHKAKRLTKKLRDSHALRSKYNLYECEEDILLVDFECNDDEEGEVEVNVTSKSASKKLPKSDNDNHVYNTYPVHLWTIIASYIYPEDICRFALICPDAASAIRSAHFWKMLYKRNVYSLPEEYKPISMQRLYGLRAAVIRSLFFAYEPFVLRMQTMKGFSLSDKDIRLLTRSICISAWHRRIVECSQQSRWVFFFKFKTLENLIKAKKITNVSNKTTTKHADDRLKFMDDVNANKDDDSLTVCKNKRFGATFSSAGEVVQLTGVLSLNVLHWWYPMFRPSPLTIL</sequence>
<dbReference type="AlphaFoldDB" id="A0A0V1IKN5"/>
<keyword evidence="4" id="KW-1133">Transmembrane helix</keyword>
<accession>A0A0V1IKN5</accession>
<evidence type="ECO:0000256" key="5">
    <source>
        <dbReference type="ARBA" id="ARBA00023136"/>
    </source>
</evidence>
<organism evidence="6 7">
    <name type="scientific">Trichinella pseudospiralis</name>
    <name type="common">Parasitic roundworm</name>
    <dbReference type="NCBI Taxonomy" id="6337"/>
    <lineage>
        <taxon>Eukaryota</taxon>
        <taxon>Metazoa</taxon>
        <taxon>Ecdysozoa</taxon>
        <taxon>Nematoda</taxon>
        <taxon>Enoplea</taxon>
        <taxon>Dorylaimia</taxon>
        <taxon>Trichinellida</taxon>
        <taxon>Trichinellidae</taxon>
        <taxon>Trichinella</taxon>
    </lineage>
</organism>
<dbReference type="GO" id="GO:0019005">
    <property type="term" value="C:SCF ubiquitin ligase complex"/>
    <property type="evidence" value="ECO:0007669"/>
    <property type="project" value="TreeGrafter"/>
</dbReference>
<keyword evidence="5" id="KW-0472">Membrane</keyword>
<comment type="caution">
    <text evidence="6">The sequence shown here is derived from an EMBL/GenBank/DDBJ whole genome shotgun (WGS) entry which is preliminary data.</text>
</comment>
<dbReference type="InterPro" id="IPR026509">
    <property type="entry name" value="TMEM183"/>
</dbReference>
<dbReference type="InterPro" id="IPR036047">
    <property type="entry name" value="F-box-like_dom_sf"/>
</dbReference>
<evidence type="ECO:0000313" key="6">
    <source>
        <dbReference type="EMBL" id="KRZ23092.1"/>
    </source>
</evidence>
<evidence type="ECO:0000256" key="1">
    <source>
        <dbReference type="ARBA" id="ARBA00004167"/>
    </source>
</evidence>
<dbReference type="SUPFAM" id="SSF81383">
    <property type="entry name" value="F-box domain"/>
    <property type="match status" value="1"/>
</dbReference>
<dbReference type="PANTHER" id="PTHR20988:SF2">
    <property type="entry name" value="TRANSMEMBRANE PROTEIN 183A-RELATED"/>
    <property type="match status" value="1"/>
</dbReference>
<dbReference type="GO" id="GO:0016020">
    <property type="term" value="C:membrane"/>
    <property type="evidence" value="ECO:0007669"/>
    <property type="project" value="UniProtKB-SubCell"/>
</dbReference>
<evidence type="ECO:0000313" key="7">
    <source>
        <dbReference type="Proteomes" id="UP000054805"/>
    </source>
</evidence>
<dbReference type="PANTHER" id="PTHR20988">
    <property type="entry name" value="TRANSMEMBRANE PROTEIN 183A-RELATED"/>
    <property type="match status" value="1"/>
</dbReference>
<gene>
    <name evidence="6" type="primary">TMEM183</name>
    <name evidence="6" type="ORF">T4B_12647</name>
</gene>
<dbReference type="GO" id="GO:0031647">
    <property type="term" value="P:regulation of protein stability"/>
    <property type="evidence" value="ECO:0007669"/>
    <property type="project" value="TreeGrafter"/>
</dbReference>
<evidence type="ECO:0000256" key="2">
    <source>
        <dbReference type="ARBA" id="ARBA00006744"/>
    </source>
</evidence>
<feature type="non-terminal residue" evidence="6">
    <location>
        <position position="1"/>
    </location>
</feature>
<name>A0A0V1IKN5_TRIPS</name>
<evidence type="ECO:0000256" key="4">
    <source>
        <dbReference type="ARBA" id="ARBA00022989"/>
    </source>
</evidence>
<proteinExistence type="inferred from homology"/>
<dbReference type="EMBL" id="JYDS01000154">
    <property type="protein sequence ID" value="KRZ23092.1"/>
    <property type="molecule type" value="Genomic_DNA"/>
</dbReference>
<comment type="similarity">
    <text evidence="2">Belongs to the TMEM183 family.</text>
</comment>
<comment type="subcellular location">
    <subcellularLocation>
        <location evidence="1">Membrane</location>
        <topology evidence="1">Single-pass membrane protein</topology>
    </subcellularLocation>
</comment>
<evidence type="ECO:0000256" key="3">
    <source>
        <dbReference type="ARBA" id="ARBA00022692"/>
    </source>
</evidence>
<reference evidence="6 7" key="1">
    <citation type="submission" date="2015-01" db="EMBL/GenBank/DDBJ databases">
        <title>Evolution of Trichinella species and genotypes.</title>
        <authorList>
            <person name="Korhonen P.K."/>
            <person name="Edoardo P."/>
            <person name="Giuseppe L.R."/>
            <person name="Gasser R.B."/>
        </authorList>
    </citation>
    <scope>NUCLEOTIDE SEQUENCE [LARGE SCALE GENOMIC DNA]</scope>
    <source>
        <strain evidence="6">ISS588</strain>
    </source>
</reference>
<dbReference type="Proteomes" id="UP000054805">
    <property type="component" value="Unassembled WGS sequence"/>
</dbReference>